<dbReference type="RefSeq" id="WP_368643997.1">
    <property type="nucleotide sequence ID" value="NZ_CP162601.1"/>
</dbReference>
<name>A0AB39HK37_9VIBR</name>
<keyword evidence="1" id="KW-0812">Transmembrane</keyword>
<dbReference type="EMBL" id="CP162601">
    <property type="protein sequence ID" value="XDK26243.1"/>
    <property type="molecule type" value="Genomic_DNA"/>
</dbReference>
<keyword evidence="1" id="KW-1133">Transmembrane helix</keyword>
<accession>A0AB39HK37</accession>
<sequence>MMTDMSSSPQKKHEKCSVFGRLFSIAHDDPTLNESTWSQIQPCKTYRLGSKSIFITQPSSSFWVYFLGLVTCLLGVFLLFDHQEQLSRVWWGISLLLWGIGALIAGTSYQAFGYQLKCQGRKRVAWTSWWEVIYLIFQQVSVNAMLVGVAYSTLSPSGIQISLYVASLVSVAYVLFIAYGAFKPVKSFITFEMMCWWCTPFIVFMTILNTWSFWQTGAELQLSLIGVWGGLYLTMYLYWIYYRADLTAKLWQKKRWFSENDVLHVALIIWVAYLAWFVEPLILDLK</sequence>
<feature type="transmembrane region" description="Helical" evidence="1">
    <location>
        <begin position="194"/>
        <end position="214"/>
    </location>
</feature>
<dbReference type="KEGG" id="vih:AB0763_06285"/>
<feature type="transmembrane region" description="Helical" evidence="1">
    <location>
        <begin position="262"/>
        <end position="283"/>
    </location>
</feature>
<gene>
    <name evidence="2" type="ORF">AB0763_06285</name>
</gene>
<reference evidence="2" key="1">
    <citation type="submission" date="2024-07" db="EMBL/GenBank/DDBJ databases">
        <title>Genome Analysis of a Potential Novel Vibrio Species Secreting pH- and Thermo-stable Alginate Lyase and its Application in Producing Alginate Oligosaccharides.</title>
        <authorList>
            <person name="Huang H."/>
            <person name="Bao K."/>
        </authorList>
    </citation>
    <scope>NUCLEOTIDE SEQUENCE</scope>
    <source>
        <strain evidence="2">HB236076</strain>
    </source>
</reference>
<dbReference type="AlphaFoldDB" id="A0AB39HK37"/>
<feature type="transmembrane region" description="Helical" evidence="1">
    <location>
        <begin position="220"/>
        <end position="241"/>
    </location>
</feature>
<feature type="transmembrane region" description="Helical" evidence="1">
    <location>
        <begin position="62"/>
        <end position="80"/>
    </location>
</feature>
<organism evidence="2">
    <name type="scientific">Vibrio sp. HB236076</name>
    <dbReference type="NCBI Taxonomy" id="3232307"/>
    <lineage>
        <taxon>Bacteria</taxon>
        <taxon>Pseudomonadati</taxon>
        <taxon>Pseudomonadota</taxon>
        <taxon>Gammaproteobacteria</taxon>
        <taxon>Vibrionales</taxon>
        <taxon>Vibrionaceae</taxon>
        <taxon>Vibrio</taxon>
    </lineage>
</organism>
<feature type="transmembrane region" description="Helical" evidence="1">
    <location>
        <begin position="163"/>
        <end position="182"/>
    </location>
</feature>
<keyword evidence="1" id="KW-0472">Membrane</keyword>
<feature type="transmembrane region" description="Helical" evidence="1">
    <location>
        <begin position="132"/>
        <end position="151"/>
    </location>
</feature>
<evidence type="ECO:0000313" key="2">
    <source>
        <dbReference type="EMBL" id="XDK26243.1"/>
    </source>
</evidence>
<feature type="transmembrane region" description="Helical" evidence="1">
    <location>
        <begin position="92"/>
        <end position="112"/>
    </location>
</feature>
<evidence type="ECO:0000256" key="1">
    <source>
        <dbReference type="SAM" id="Phobius"/>
    </source>
</evidence>
<proteinExistence type="predicted"/>
<protein>
    <submittedName>
        <fullName evidence="2">Uncharacterized protein</fullName>
    </submittedName>
</protein>